<dbReference type="AlphaFoldDB" id="A0AAN9KUC6"/>
<keyword evidence="3" id="KW-1185">Reference proteome</keyword>
<gene>
    <name evidence="2" type="ORF">VNO77_27627</name>
</gene>
<dbReference type="EMBL" id="JAYMYQ010000006">
    <property type="protein sequence ID" value="KAK7324105.1"/>
    <property type="molecule type" value="Genomic_DNA"/>
</dbReference>
<evidence type="ECO:0000313" key="2">
    <source>
        <dbReference type="EMBL" id="KAK7324105.1"/>
    </source>
</evidence>
<name>A0AAN9KUC6_CANGL</name>
<evidence type="ECO:0000256" key="1">
    <source>
        <dbReference type="SAM" id="MobiDB-lite"/>
    </source>
</evidence>
<proteinExistence type="predicted"/>
<organism evidence="2 3">
    <name type="scientific">Canavalia gladiata</name>
    <name type="common">Sword bean</name>
    <name type="synonym">Dolichos gladiatus</name>
    <dbReference type="NCBI Taxonomy" id="3824"/>
    <lineage>
        <taxon>Eukaryota</taxon>
        <taxon>Viridiplantae</taxon>
        <taxon>Streptophyta</taxon>
        <taxon>Embryophyta</taxon>
        <taxon>Tracheophyta</taxon>
        <taxon>Spermatophyta</taxon>
        <taxon>Magnoliopsida</taxon>
        <taxon>eudicotyledons</taxon>
        <taxon>Gunneridae</taxon>
        <taxon>Pentapetalae</taxon>
        <taxon>rosids</taxon>
        <taxon>fabids</taxon>
        <taxon>Fabales</taxon>
        <taxon>Fabaceae</taxon>
        <taxon>Papilionoideae</taxon>
        <taxon>50 kb inversion clade</taxon>
        <taxon>NPAAA clade</taxon>
        <taxon>indigoferoid/millettioid clade</taxon>
        <taxon>Phaseoleae</taxon>
        <taxon>Canavalia</taxon>
    </lineage>
</organism>
<protein>
    <submittedName>
        <fullName evidence="2">Uncharacterized protein</fullName>
    </submittedName>
</protein>
<accession>A0AAN9KUC6</accession>
<comment type="caution">
    <text evidence="2">The sequence shown here is derived from an EMBL/GenBank/DDBJ whole genome shotgun (WGS) entry which is preliminary data.</text>
</comment>
<evidence type="ECO:0000313" key="3">
    <source>
        <dbReference type="Proteomes" id="UP001367508"/>
    </source>
</evidence>
<sequence>MAAIVRTKKWKIWCILNDTRLKVTLAIATSQGLTHQLSPSQPKEGDRIYRIKGSPTRLLPHSGVSHASVVVSMHLKPHHRHGLSPWKSKVDPKKKKGVPPLPARRLSRYLNTGPYDQNGARNNATQGLFFSLRKTSMCCEVKGGSSSGQWRFVLTGHHGQAESLVSGSTLMPKVVSQRAQT</sequence>
<dbReference type="Proteomes" id="UP001367508">
    <property type="component" value="Unassembled WGS sequence"/>
</dbReference>
<feature type="region of interest" description="Disordered" evidence="1">
    <location>
        <begin position="80"/>
        <end position="101"/>
    </location>
</feature>
<reference evidence="2 3" key="1">
    <citation type="submission" date="2024-01" db="EMBL/GenBank/DDBJ databases">
        <title>The genomes of 5 underutilized Papilionoideae crops provide insights into root nodulation and disease resistanc.</title>
        <authorList>
            <person name="Jiang F."/>
        </authorList>
    </citation>
    <scope>NUCLEOTIDE SEQUENCE [LARGE SCALE GENOMIC DNA]</scope>
    <source>
        <strain evidence="2">LVBAO_FW01</strain>
        <tissue evidence="2">Leaves</tissue>
    </source>
</reference>